<proteinExistence type="predicted"/>
<dbReference type="OrthoDB" id="4376283at2"/>
<keyword evidence="3" id="KW-1185">Reference proteome</keyword>
<dbReference type="AlphaFoldDB" id="A0A0K1JMK2"/>
<name>A0A0K1JMK2_9MICO</name>
<gene>
    <name evidence="2" type="ORF">VV02_21355</name>
</gene>
<reference evidence="2 3" key="1">
    <citation type="submission" date="2015-03" db="EMBL/GenBank/DDBJ databases">
        <title>Luteipulveratus halotolerans sp. nov., a novel actinobacterium (Dermacoccaceae) from Sarawak, Malaysia.</title>
        <authorList>
            <person name="Juboi H."/>
            <person name="Basik A."/>
            <person name="Shamsul S.S."/>
            <person name="Arnold P."/>
            <person name="Schmitt E.K."/>
            <person name="Sanglier J.-J."/>
            <person name="Yeo T."/>
        </authorList>
    </citation>
    <scope>NUCLEOTIDE SEQUENCE [LARGE SCALE GENOMIC DNA]</scope>
    <source>
        <strain evidence="2 3">MN07-A0370</strain>
    </source>
</reference>
<feature type="coiled-coil region" evidence="1">
    <location>
        <begin position="72"/>
        <end position="99"/>
    </location>
</feature>
<organism evidence="2 3">
    <name type="scientific">Luteipulveratus mongoliensis</name>
    <dbReference type="NCBI Taxonomy" id="571913"/>
    <lineage>
        <taxon>Bacteria</taxon>
        <taxon>Bacillati</taxon>
        <taxon>Actinomycetota</taxon>
        <taxon>Actinomycetes</taxon>
        <taxon>Micrococcales</taxon>
        <taxon>Dermacoccaceae</taxon>
        <taxon>Luteipulveratus</taxon>
    </lineage>
</organism>
<dbReference type="Proteomes" id="UP000066480">
    <property type="component" value="Chromosome"/>
</dbReference>
<dbReference type="EMBL" id="CP011112">
    <property type="protein sequence ID" value="AKU17808.1"/>
    <property type="molecule type" value="Genomic_DNA"/>
</dbReference>
<sequence length="129" mass="13646">MADPFEVLNKSQKAAVKLAMESLRTMRDTAVTGVTAPDELLRQVTELAGALTGLAGVTAQPLQDFIVRQRELAESISALAEAQEQLAGLAADMAEKHAATVTALEKMTAPFFALAGTEPTPPTRRKPTA</sequence>
<dbReference type="RefSeq" id="WP_052594850.1">
    <property type="nucleotide sequence ID" value="NZ_CP011112.1"/>
</dbReference>
<dbReference type="KEGG" id="lmoi:VV02_21355"/>
<evidence type="ECO:0000313" key="2">
    <source>
        <dbReference type="EMBL" id="AKU17808.1"/>
    </source>
</evidence>
<protein>
    <submittedName>
        <fullName evidence="2">Uncharacterized protein</fullName>
    </submittedName>
</protein>
<evidence type="ECO:0000256" key="1">
    <source>
        <dbReference type="SAM" id="Coils"/>
    </source>
</evidence>
<keyword evidence="1" id="KW-0175">Coiled coil</keyword>
<accession>A0A0K1JMK2</accession>
<evidence type="ECO:0000313" key="3">
    <source>
        <dbReference type="Proteomes" id="UP000066480"/>
    </source>
</evidence>